<keyword evidence="5 17" id="KW-0418">Kinase</keyword>
<dbReference type="HAMAP" id="MF_03148">
    <property type="entry name" value="HAM1_NTPase"/>
    <property type="match status" value="1"/>
</dbReference>
<comment type="catalytic activity">
    <reaction evidence="13">
        <text>ITP + H2O = IMP + diphosphate + H(+)</text>
        <dbReference type="Rhea" id="RHEA:29399"/>
        <dbReference type="ChEBI" id="CHEBI:15377"/>
        <dbReference type="ChEBI" id="CHEBI:15378"/>
        <dbReference type="ChEBI" id="CHEBI:33019"/>
        <dbReference type="ChEBI" id="CHEBI:58053"/>
        <dbReference type="ChEBI" id="CHEBI:61402"/>
        <dbReference type="EC" id="3.6.1.66"/>
    </reaction>
    <physiologicalReaction direction="left-to-right" evidence="13">
        <dbReference type="Rhea" id="RHEA:29400"/>
    </physiologicalReaction>
</comment>
<dbReference type="EC" id="2.7.1.15" evidence="17"/>
<dbReference type="InterPro" id="IPR002139">
    <property type="entry name" value="Ribo/fructo_kinase"/>
</dbReference>
<evidence type="ECO:0000256" key="3">
    <source>
        <dbReference type="ARBA" id="ARBA00022723"/>
    </source>
</evidence>
<evidence type="ECO:0000256" key="6">
    <source>
        <dbReference type="ARBA" id="ARBA00022801"/>
    </source>
</evidence>
<feature type="binding site" evidence="17">
    <location>
        <begin position="48"/>
        <end position="52"/>
    </location>
    <ligand>
        <name>substrate</name>
    </ligand>
</feature>
<feature type="binding site" evidence="17">
    <location>
        <position position="347"/>
    </location>
    <ligand>
        <name>K(+)</name>
        <dbReference type="ChEBI" id="CHEBI:29103"/>
    </ligand>
</feature>
<comment type="catalytic activity">
    <reaction evidence="16">
        <text>XTP + H2O = XMP + diphosphate + H(+)</text>
        <dbReference type="Rhea" id="RHEA:28610"/>
        <dbReference type="ChEBI" id="CHEBI:15377"/>
        <dbReference type="ChEBI" id="CHEBI:15378"/>
        <dbReference type="ChEBI" id="CHEBI:33019"/>
        <dbReference type="ChEBI" id="CHEBI:57464"/>
        <dbReference type="ChEBI" id="CHEBI:61314"/>
        <dbReference type="EC" id="3.6.1.66"/>
    </reaction>
</comment>
<feature type="binding site" evidence="16">
    <location>
        <begin position="440"/>
        <end position="441"/>
    </location>
    <ligand>
        <name>ITP</name>
        <dbReference type="ChEBI" id="CHEBI:61402"/>
    </ligand>
</feature>
<dbReference type="InterPro" id="IPR029001">
    <property type="entry name" value="ITPase-like_fam"/>
</dbReference>
<dbReference type="FunFam" id="3.90.950.10:FF:000003">
    <property type="entry name" value="Inosine triphosphate pyrophosphatase"/>
    <property type="match status" value="1"/>
</dbReference>
<evidence type="ECO:0000313" key="21">
    <source>
        <dbReference type="EMBL" id="CAD9496226.1"/>
    </source>
</evidence>
<evidence type="ECO:0000256" key="5">
    <source>
        <dbReference type="ARBA" id="ARBA00022777"/>
    </source>
</evidence>
<feature type="binding site" evidence="17">
    <location>
        <position position="302"/>
    </location>
    <ligand>
        <name>K(+)</name>
        <dbReference type="ChEBI" id="CHEBI:29103"/>
    </ligand>
</feature>
<proteinExistence type="inferred from homology"/>
<name>A0A7S2HP79_9STRA</name>
<dbReference type="NCBIfam" id="TIGR00042">
    <property type="entry name" value="RdgB/HAM1 family non-canonical purine NTP pyrophosphatase"/>
    <property type="match status" value="1"/>
</dbReference>
<dbReference type="InterPro" id="IPR011877">
    <property type="entry name" value="Ribokinase"/>
</dbReference>
<keyword evidence="1 16" id="KW-0963">Cytoplasm</keyword>
<comment type="similarity">
    <text evidence="17">Belongs to the carbohydrate kinase PfkB family. Ribokinase subfamily.</text>
</comment>
<evidence type="ECO:0000256" key="16">
    <source>
        <dbReference type="HAMAP-Rule" id="MF_03148"/>
    </source>
</evidence>
<comment type="cofactor">
    <cofactor evidence="17">
        <name>Mg(2+)</name>
        <dbReference type="ChEBI" id="CHEBI:18420"/>
    </cofactor>
    <text evidence="17">Requires a divalent cation, most likely magnesium in vivo, as an electrophilic catalyst to aid phosphoryl group transfer. It is the chelate of the metal and the nucleotide that is the actual substrate.</text>
</comment>
<dbReference type="GO" id="GO:0009204">
    <property type="term" value="P:deoxyribonucleoside triphosphate catabolic process"/>
    <property type="evidence" value="ECO:0007669"/>
    <property type="project" value="UniProtKB-UniRule"/>
</dbReference>
<evidence type="ECO:0000259" key="20">
    <source>
        <dbReference type="Pfam" id="PF00294"/>
    </source>
</evidence>
<keyword evidence="6 16" id="KW-0378">Hydrolase</keyword>
<gene>
    <name evidence="21" type="ORF">HTAM1171_LOCUS6707</name>
</gene>
<evidence type="ECO:0000256" key="9">
    <source>
        <dbReference type="ARBA" id="ARBA00022958"/>
    </source>
</evidence>
<dbReference type="Gene3D" id="3.90.950.10">
    <property type="match status" value="1"/>
</dbReference>
<feature type="binding site" evidence="17">
    <location>
        <position position="341"/>
    </location>
    <ligand>
        <name>K(+)</name>
        <dbReference type="ChEBI" id="CHEBI:29103"/>
    </ligand>
</feature>
<dbReference type="AlphaFoldDB" id="A0A7S2HP79"/>
<evidence type="ECO:0000256" key="19">
    <source>
        <dbReference type="SAM" id="MobiDB-lite"/>
    </source>
</evidence>
<comment type="function">
    <text evidence="12">Pyrophosphatase that hydrolyzes the non-canonical purine nucleotides inosine triphosphate (ITP), deoxyinosine triphosphate (dITP) as well as 2'-deoxy-N-6-hydroxylaminopurine triphosphate (dHAPTP) and xanthosine 5'-triphosphate (XTP) to their respective monophosphate derivatives. The enzyme does not distinguish between the deoxy- and ribose forms. Probably excludes non-canonical purines from RNA and DNA precursor pools, thus preventing their incorporation into RNA and DNA and avoiding chromosomal lesions.</text>
</comment>
<comment type="cofactor">
    <cofactor evidence="16">
        <name>Mg(2+)</name>
        <dbReference type="ChEBI" id="CHEBI:18420"/>
    </cofactor>
    <cofactor evidence="16">
        <name>Mn(2+)</name>
        <dbReference type="ChEBI" id="CHEBI:29035"/>
    </cofactor>
    <text evidence="16">Binds 1 divalent metal cation per subunit; can use either Mg(2+) or Mn(2+).</text>
</comment>
<comment type="similarity">
    <text evidence="16 18">Belongs to the HAM1 NTPase family.</text>
</comment>
<feature type="binding site" evidence="17">
    <location>
        <position position="308"/>
    </location>
    <ligand>
        <name>substrate</name>
    </ligand>
</feature>
<dbReference type="GO" id="GO:0046872">
    <property type="term" value="F:metal ion binding"/>
    <property type="evidence" value="ECO:0007669"/>
    <property type="project" value="UniProtKB-KW"/>
</dbReference>
<evidence type="ECO:0000256" key="2">
    <source>
        <dbReference type="ARBA" id="ARBA00022679"/>
    </source>
</evidence>
<evidence type="ECO:0000256" key="1">
    <source>
        <dbReference type="ARBA" id="ARBA00022490"/>
    </source>
</evidence>
<dbReference type="InterPro" id="IPR002637">
    <property type="entry name" value="RdgB/HAM1"/>
</dbReference>
<dbReference type="CDD" id="cd01174">
    <property type="entry name" value="ribokinase"/>
    <property type="match status" value="1"/>
</dbReference>
<feature type="active site" description="Proton acceptor" evidence="17">
    <location>
        <position position="308"/>
    </location>
</feature>
<sequence>MSSSKEDSNEGGVVIVGSANQDLTAYTPVLPTIGQTVMGTSFITSCGGKGANQAVAAASISASPNGVRMICRVGNDSFGQALLSNFQNVGVTYEKDHVVCEETKYHTGVAPILVDTSSGDNMIVVAPGANYALSPSDIETAILGSSDKNKGPAVVVTQLEIKPESALQALKSGRAVGATTILNPAPAPEDWVMSEEFYQLADIVIPNETELRIICGRPPQDENEEEEEEEGEKNVENEEEIEMAKELLSKGVKRAIIVTLGARGAMIVQRNPDSDGDETKDPIVTFVDAPKDLPCRSEPVVDTVGAGDAFCGSLSAYLSAGLSLEDAATKACGVASMSVRKRGAQTSYPRVEDLPDVLRVGTAAGAAKGEVEKPVISFVTGNKNKLAEVKRILLSSSDVPFDIQSRDIDLPELQGDPLDVAREKCKLAATQINGPVMTEDTSLCFTALNGMPGPYIKWFLEKCGHDGLNNMLTGFDDKSAYAQTVVAFCAGPGKEVHLFDGRTEGMIVRPRGPLDFGWDPIFEPMDGVGGKTYAEMEKEEKDAISHRGRSMAKFRKFLMEEAESICKSIEE</sequence>
<feature type="domain" description="Carbohydrate kinase PfkB" evidence="20">
    <location>
        <begin position="13"/>
        <end position="349"/>
    </location>
</feature>
<evidence type="ECO:0000256" key="8">
    <source>
        <dbReference type="ARBA" id="ARBA00022842"/>
    </source>
</evidence>
<dbReference type="EMBL" id="HBGV01010892">
    <property type="protein sequence ID" value="CAD9496226.1"/>
    <property type="molecule type" value="Transcribed_RNA"/>
</dbReference>
<feature type="binding site" evidence="17">
    <location>
        <position position="207"/>
    </location>
    <ligand>
        <name>ATP</name>
        <dbReference type="ChEBI" id="CHEBI:30616"/>
    </ligand>
</feature>
<dbReference type="GO" id="GO:0035870">
    <property type="term" value="F:dITP diphosphatase activity"/>
    <property type="evidence" value="ECO:0007669"/>
    <property type="project" value="UniProtKB-UniRule"/>
</dbReference>
<feature type="binding site" evidence="16">
    <location>
        <begin position="516"/>
        <end position="519"/>
    </location>
    <ligand>
        <name>ITP</name>
        <dbReference type="ChEBI" id="CHEBI:61402"/>
    </ligand>
</feature>
<comment type="catalytic activity">
    <reaction evidence="14">
        <text>dITP + H2O = dIMP + diphosphate + H(+)</text>
        <dbReference type="Rhea" id="RHEA:28342"/>
        <dbReference type="ChEBI" id="CHEBI:15377"/>
        <dbReference type="ChEBI" id="CHEBI:15378"/>
        <dbReference type="ChEBI" id="CHEBI:33019"/>
        <dbReference type="ChEBI" id="CHEBI:61194"/>
        <dbReference type="ChEBI" id="CHEBI:61382"/>
        <dbReference type="EC" id="3.6.1.66"/>
    </reaction>
    <physiologicalReaction direction="left-to-right" evidence="14">
        <dbReference type="Rhea" id="RHEA:28343"/>
    </physiologicalReaction>
</comment>
<accession>A0A7S2HP79</accession>
<keyword evidence="17" id="KW-0539">Nucleus</keyword>
<dbReference type="SUPFAM" id="SSF53613">
    <property type="entry name" value="Ribokinase-like"/>
    <property type="match status" value="1"/>
</dbReference>
<dbReference type="PANTHER" id="PTHR10584">
    <property type="entry name" value="SUGAR KINASE"/>
    <property type="match status" value="1"/>
</dbReference>
<feature type="binding site" evidence="16">
    <location>
        <position position="412"/>
    </location>
    <ligand>
        <name>Mg(2+)</name>
        <dbReference type="ChEBI" id="CHEBI:18420"/>
    </ligand>
</feature>
<comment type="catalytic activity">
    <reaction evidence="17">
        <text>D-ribose + ATP = D-ribose 5-phosphate + ADP + H(+)</text>
        <dbReference type="Rhea" id="RHEA:13697"/>
        <dbReference type="ChEBI" id="CHEBI:15378"/>
        <dbReference type="ChEBI" id="CHEBI:30616"/>
        <dbReference type="ChEBI" id="CHEBI:47013"/>
        <dbReference type="ChEBI" id="CHEBI:78346"/>
        <dbReference type="ChEBI" id="CHEBI:456216"/>
        <dbReference type="EC" id="2.7.1.15"/>
    </reaction>
</comment>
<keyword evidence="3 16" id="KW-0479">Metal-binding</keyword>
<feature type="binding site" evidence="17">
    <location>
        <begin position="20"/>
        <end position="22"/>
    </location>
    <ligand>
        <name>substrate</name>
    </ligand>
</feature>
<comment type="subcellular location">
    <subcellularLocation>
        <location evidence="17">Cytoplasm</location>
    </subcellularLocation>
    <subcellularLocation>
        <location evidence="17">Nucleus</location>
    </subcellularLocation>
</comment>
<dbReference type="PANTHER" id="PTHR10584:SF166">
    <property type="entry name" value="RIBOKINASE"/>
    <property type="match status" value="1"/>
</dbReference>
<keyword evidence="16" id="KW-0464">Manganese</keyword>
<comment type="function">
    <text evidence="17">Catalyzes the phosphorylation of ribose at O-5 in a reaction requiring ATP and magnesium. The resulting D-ribose-5-phosphate can then be used either for sythesis of nucleotides, histidine, and tryptophan, or as a component of the pentose phosphate pathway.</text>
</comment>
<dbReference type="GO" id="GO:0036222">
    <property type="term" value="F:XTP diphosphatase activity"/>
    <property type="evidence" value="ECO:0007669"/>
    <property type="project" value="UniProtKB-UniRule"/>
</dbReference>
<keyword evidence="8 16" id="KW-0460">Magnesium</keyword>
<organism evidence="21">
    <name type="scientific">Helicotheca tamesis</name>
    <dbReference type="NCBI Taxonomy" id="374047"/>
    <lineage>
        <taxon>Eukaryota</taxon>
        <taxon>Sar</taxon>
        <taxon>Stramenopiles</taxon>
        <taxon>Ochrophyta</taxon>
        <taxon>Bacillariophyta</taxon>
        <taxon>Mediophyceae</taxon>
        <taxon>Lithodesmiophycidae</taxon>
        <taxon>Lithodesmiales</taxon>
        <taxon>Lithodesmiaceae</taxon>
        <taxon>Helicotheca</taxon>
    </lineage>
</organism>
<protein>
    <recommendedName>
        <fullName evidence="16 17">Multifunctional fusion protein</fullName>
    </recommendedName>
    <domain>
        <recommendedName>
            <fullName evidence="16">Inosine triphosphate pyrophosphatase</fullName>
            <shortName evidence="16">ITPase</shortName>
            <shortName evidence="16">Inosine triphosphatase</shortName>
            <ecNumber evidence="16">3.6.1.66</ecNumber>
        </recommendedName>
        <alternativeName>
            <fullName evidence="16">Non-canonical purine NTP pyrophosphatase</fullName>
        </alternativeName>
        <alternativeName>
            <fullName evidence="16">Non-standard purine NTP pyrophosphatase</fullName>
        </alternativeName>
        <alternativeName>
            <fullName evidence="16">Nucleoside-triphosphate diphosphatase</fullName>
        </alternativeName>
        <alternativeName>
            <fullName evidence="16">Nucleoside-triphosphate pyrophosphatase</fullName>
        </alternativeName>
        <alternativeName>
            <fullName evidence="16">XTP/dITP diphosphatase</fullName>
            <shortName evidence="16">NTPase</shortName>
        </alternativeName>
    </domain>
    <domain>
        <recommendedName>
            <fullName evidence="17">Ribokinase</fullName>
            <shortName evidence="17">RK</shortName>
            <ecNumber evidence="17">2.7.1.15</ecNumber>
        </recommendedName>
    </domain>
</protein>
<dbReference type="HAMAP" id="MF_01987">
    <property type="entry name" value="Ribokinase"/>
    <property type="match status" value="1"/>
</dbReference>
<comment type="caution">
    <text evidence="17">Lacks conserved residue(s) required for the propagation of feature annotation.</text>
</comment>
<dbReference type="InterPro" id="IPR027502">
    <property type="entry name" value="ITPase"/>
</dbReference>
<reference evidence="21" key="1">
    <citation type="submission" date="2021-01" db="EMBL/GenBank/DDBJ databases">
        <authorList>
            <person name="Corre E."/>
            <person name="Pelletier E."/>
            <person name="Niang G."/>
            <person name="Scheremetjew M."/>
            <person name="Finn R."/>
            <person name="Kale V."/>
            <person name="Holt S."/>
            <person name="Cochrane G."/>
            <person name="Meng A."/>
            <person name="Brown T."/>
            <person name="Cohen L."/>
        </authorList>
    </citation>
    <scope>NUCLEOTIDE SEQUENCE</scope>
    <source>
        <strain evidence="21">CCMP826</strain>
    </source>
</reference>
<dbReference type="GO" id="GO:0036220">
    <property type="term" value="F:ITP diphosphatase activity"/>
    <property type="evidence" value="ECO:0007669"/>
    <property type="project" value="UniProtKB-UniRule"/>
</dbReference>
<dbReference type="Pfam" id="PF00294">
    <property type="entry name" value="PfkB"/>
    <property type="match status" value="1"/>
</dbReference>
<keyword evidence="2 17" id="KW-0808">Transferase</keyword>
<dbReference type="CDD" id="cd00515">
    <property type="entry name" value="HAM1"/>
    <property type="match status" value="1"/>
</dbReference>
<evidence type="ECO:0000256" key="15">
    <source>
        <dbReference type="ARBA" id="ARBA00093271"/>
    </source>
</evidence>
<evidence type="ECO:0000256" key="11">
    <source>
        <dbReference type="ARBA" id="ARBA00023277"/>
    </source>
</evidence>
<dbReference type="Pfam" id="PF01725">
    <property type="entry name" value="Ham1p_like"/>
    <property type="match status" value="1"/>
</dbReference>
<feature type="binding site" evidence="17">
    <location>
        <position position="304"/>
    </location>
    <ligand>
        <name>K(+)</name>
        <dbReference type="ChEBI" id="CHEBI:29103"/>
    </ligand>
</feature>
<dbReference type="Gene3D" id="3.40.1190.20">
    <property type="match status" value="1"/>
</dbReference>
<feature type="binding site" evidence="16">
    <location>
        <begin position="380"/>
        <end position="385"/>
    </location>
    <ligand>
        <name>ITP</name>
        <dbReference type="ChEBI" id="CHEBI:61402"/>
    </ligand>
</feature>
<keyword evidence="11 17" id="KW-0119">Carbohydrate metabolism</keyword>
<comment type="function">
    <text evidence="16">Pyrophosphatase that hydrolyzes non-canonical purine nucleotides such as inosine triphosphate (ITP), deoxyinosine triphosphate (dITP) or xanthosine 5'-triphosphate (XTP) to their respective monophosphate derivatives. The enzyme does not distinguish between the deoxy- and ribose forms. Probably excludes non-canonical purines from RNA and DNA precursor pools, thus preventing their incorporation into RNA and DNA and avoiding chromosomal lesions.</text>
</comment>
<evidence type="ECO:0000256" key="7">
    <source>
        <dbReference type="ARBA" id="ARBA00022840"/>
    </source>
</evidence>
<dbReference type="GO" id="GO:0005737">
    <property type="term" value="C:cytoplasm"/>
    <property type="evidence" value="ECO:0007669"/>
    <property type="project" value="UniProtKB-SubCell"/>
</dbReference>
<keyword evidence="10 16" id="KW-0546">Nucleotide metabolism</keyword>
<dbReference type="GO" id="GO:0009117">
    <property type="term" value="P:nucleotide metabolic process"/>
    <property type="evidence" value="ECO:0007669"/>
    <property type="project" value="UniProtKB-KW"/>
</dbReference>
<evidence type="ECO:0000256" key="13">
    <source>
        <dbReference type="ARBA" id="ARBA00093218"/>
    </source>
</evidence>
<comment type="pathway">
    <text evidence="17">Carbohydrate metabolism; D-ribose degradation; D-ribose 5-phosphate from beta-D-ribopyranose: step 2/2.</text>
</comment>
<keyword evidence="9 17" id="KW-0630">Potassium</keyword>
<comment type="activity regulation">
    <text evidence="17">Activated by a monovalent cation that binds near, but not in, the active site. The most likely occupant of the site in vivo is potassium. Ion binding induces a conformational change that may alter substrate affinity.</text>
</comment>
<dbReference type="GO" id="GO:0004747">
    <property type="term" value="F:ribokinase activity"/>
    <property type="evidence" value="ECO:0007669"/>
    <property type="project" value="UniProtKB-UniRule"/>
</dbReference>
<feature type="compositionally biased region" description="Acidic residues" evidence="19">
    <location>
        <begin position="221"/>
        <end position="231"/>
    </location>
</feature>
<keyword evidence="4 16" id="KW-0547">Nucleotide-binding</keyword>
<feature type="binding site" evidence="16">
    <location>
        <position position="440"/>
    </location>
    <ligand>
        <name>Mg(2+)</name>
        <dbReference type="ChEBI" id="CHEBI:18420"/>
    </ligand>
</feature>
<dbReference type="GO" id="GO:0019303">
    <property type="term" value="P:D-ribose catabolic process"/>
    <property type="evidence" value="ECO:0007669"/>
    <property type="project" value="UniProtKB-UniRule"/>
</dbReference>
<feature type="binding site" evidence="17">
    <location>
        <begin position="307"/>
        <end position="308"/>
    </location>
    <ligand>
        <name>ATP</name>
        <dbReference type="ChEBI" id="CHEBI:30616"/>
    </ligand>
</feature>
<evidence type="ECO:0000256" key="10">
    <source>
        <dbReference type="ARBA" id="ARBA00023080"/>
    </source>
</evidence>
<dbReference type="SUPFAM" id="SSF52972">
    <property type="entry name" value="ITPase-like"/>
    <property type="match status" value="1"/>
</dbReference>
<dbReference type="InterPro" id="IPR011611">
    <property type="entry name" value="PfkB_dom"/>
</dbReference>
<feature type="binding site" evidence="17">
    <location>
        <position position="160"/>
    </location>
    <ligand>
        <name>substrate</name>
    </ligand>
</feature>
<dbReference type="PRINTS" id="PR00990">
    <property type="entry name" value="RIBOKINASE"/>
</dbReference>
<feature type="binding site" evidence="16">
    <location>
        <position position="541"/>
    </location>
    <ligand>
        <name>ITP</name>
        <dbReference type="ChEBI" id="CHEBI:61402"/>
    </ligand>
</feature>
<evidence type="ECO:0000256" key="18">
    <source>
        <dbReference type="RuleBase" id="RU003781"/>
    </source>
</evidence>
<feature type="binding site" evidence="16">
    <location>
        <position position="424"/>
    </location>
    <ligand>
        <name>ITP</name>
        <dbReference type="ChEBI" id="CHEBI:61402"/>
    </ligand>
</feature>
<evidence type="ECO:0000256" key="12">
    <source>
        <dbReference type="ARBA" id="ARBA00054940"/>
    </source>
</evidence>
<comment type="subunit">
    <text evidence="16">Homodimer.</text>
</comment>
<feature type="binding site" evidence="16">
    <location>
        <begin position="546"/>
        <end position="547"/>
    </location>
    <ligand>
        <name>ITP</name>
        <dbReference type="ChEBI" id="CHEBI:61402"/>
    </ligand>
</feature>
<comment type="catalytic activity">
    <reaction evidence="15">
        <text>N(6)-hydroxy-dATP + H2O = N(6)-hydroxy-dAMP + diphosphate + H(+)</text>
        <dbReference type="Rhea" id="RHEA:83971"/>
        <dbReference type="ChEBI" id="CHEBI:15377"/>
        <dbReference type="ChEBI" id="CHEBI:15378"/>
        <dbReference type="ChEBI" id="CHEBI:33019"/>
        <dbReference type="ChEBI" id="CHEBI:233529"/>
        <dbReference type="ChEBI" id="CHEBI:233530"/>
    </reaction>
    <physiologicalReaction direction="left-to-right" evidence="15">
        <dbReference type="Rhea" id="RHEA:83972"/>
    </physiologicalReaction>
</comment>
<dbReference type="GO" id="GO:0005524">
    <property type="term" value="F:ATP binding"/>
    <property type="evidence" value="ECO:0007669"/>
    <property type="project" value="UniProtKB-UniRule"/>
</dbReference>
<dbReference type="GO" id="GO:0005634">
    <property type="term" value="C:nucleus"/>
    <property type="evidence" value="ECO:0007669"/>
    <property type="project" value="UniProtKB-SubCell"/>
</dbReference>
<evidence type="ECO:0000256" key="4">
    <source>
        <dbReference type="ARBA" id="ARBA00022741"/>
    </source>
</evidence>
<evidence type="ECO:0000256" key="14">
    <source>
        <dbReference type="ARBA" id="ARBA00093255"/>
    </source>
</evidence>
<feature type="binding site" evidence="17">
    <location>
        <position position="343"/>
    </location>
    <ligand>
        <name>K(+)</name>
        <dbReference type="ChEBI" id="CHEBI:29103"/>
    </ligand>
</feature>
<feature type="region of interest" description="Disordered" evidence="19">
    <location>
        <begin position="217"/>
        <end position="236"/>
    </location>
</feature>
<feature type="binding site" evidence="17">
    <location>
        <begin position="259"/>
        <end position="264"/>
    </location>
    <ligand>
        <name>ATP</name>
        <dbReference type="ChEBI" id="CHEBI:30616"/>
    </ligand>
</feature>
<dbReference type="UniPathway" id="UPA00916">
    <property type="reaction ID" value="UER00889"/>
</dbReference>
<dbReference type="InterPro" id="IPR029056">
    <property type="entry name" value="Ribokinase-like"/>
</dbReference>
<feature type="binding site" evidence="17">
    <location>
        <position position="338"/>
    </location>
    <ligand>
        <name>K(+)</name>
        <dbReference type="ChEBI" id="CHEBI:29103"/>
    </ligand>
</feature>
<evidence type="ECO:0000256" key="17">
    <source>
        <dbReference type="HAMAP-Rule" id="MF_03215"/>
    </source>
</evidence>
<dbReference type="EC" id="3.6.1.66" evidence="16"/>
<keyword evidence="7 17" id="KW-0067">ATP-binding</keyword>